<dbReference type="Pfam" id="PF09967">
    <property type="entry name" value="DUF2201"/>
    <property type="match status" value="1"/>
</dbReference>
<accession>A0ABT0I027</accession>
<dbReference type="PANTHER" id="PTHR38730:SF1">
    <property type="entry name" value="SLL7028 PROTEIN"/>
    <property type="match status" value="1"/>
</dbReference>
<evidence type="ECO:0000259" key="1">
    <source>
        <dbReference type="Pfam" id="PF09967"/>
    </source>
</evidence>
<proteinExistence type="predicted"/>
<dbReference type="SUPFAM" id="SSF53300">
    <property type="entry name" value="vWA-like"/>
    <property type="match status" value="1"/>
</dbReference>
<protein>
    <submittedName>
        <fullName evidence="2">VWA-like domain-containing protein</fullName>
    </submittedName>
</protein>
<dbReference type="InterPro" id="IPR036465">
    <property type="entry name" value="vWFA_dom_sf"/>
</dbReference>
<name>A0ABT0I027_9LACO</name>
<evidence type="ECO:0000313" key="2">
    <source>
        <dbReference type="EMBL" id="MCK8624148.1"/>
    </source>
</evidence>
<dbReference type="Proteomes" id="UP001522905">
    <property type="component" value="Unassembled WGS sequence"/>
</dbReference>
<keyword evidence="3" id="KW-1185">Reference proteome</keyword>
<dbReference type="PANTHER" id="PTHR38730">
    <property type="entry name" value="SLL7028 PROTEIN"/>
    <property type="match status" value="1"/>
</dbReference>
<dbReference type="InterPro" id="IPR018698">
    <property type="entry name" value="VWA-like_dom"/>
</dbReference>
<dbReference type="RefSeq" id="WP_248601421.1">
    <property type="nucleotide sequence ID" value="NZ_JAJIAO010000001.1"/>
</dbReference>
<sequence>MDLDQALFYLNNNDELENNVHSIINHEIIKMLNTDNSFYANLLIQLPKLCDYQINHAMGLIWHHNNINLAFNPERFKHEIKNERTLIFLLKHLSLHIAWLHPIRYNTPNVITDIACDLAINQYIDDVPSNVISIDKINFKYNLNLPHMADSSQYVSLLMKSKFFDSIGQSNSQNNKRKSINDDHSGWQHSYDDNLIKTATIKNLVEDAISATSIKHRGIIDNNLKSFIQNQTANSKSKIDWNSFFKLGNGNINFGIQTSYSRFNRRQPYRMDLPGKITNYAHNINIFIDNSGSMTNNELSFLLQQLQQFLKKYNFPIFVYPFDTKVDLSNAYNLNNYNQVRFEKFGSGGTTFQTIFNFLHDNSKELDVSVILTDGKGEKDVHQYHCFNTFWVLTEPMNNFSLNHKIIGKAISVHDQFL</sequence>
<dbReference type="EMBL" id="JAJIAO010000001">
    <property type="protein sequence ID" value="MCK8624148.1"/>
    <property type="molecule type" value="Genomic_DNA"/>
</dbReference>
<feature type="domain" description="VWA-like" evidence="1">
    <location>
        <begin position="285"/>
        <end position="396"/>
    </location>
</feature>
<organism evidence="2 3">
    <name type="scientific">Apilactobacillus xinyiensis</name>
    <dbReference type="NCBI Taxonomy" id="2841032"/>
    <lineage>
        <taxon>Bacteria</taxon>
        <taxon>Bacillati</taxon>
        <taxon>Bacillota</taxon>
        <taxon>Bacilli</taxon>
        <taxon>Lactobacillales</taxon>
        <taxon>Lactobacillaceae</taxon>
        <taxon>Apilactobacillus</taxon>
    </lineage>
</organism>
<comment type="caution">
    <text evidence="2">The sequence shown here is derived from an EMBL/GenBank/DDBJ whole genome shotgun (WGS) entry which is preliminary data.</text>
</comment>
<evidence type="ECO:0000313" key="3">
    <source>
        <dbReference type="Proteomes" id="UP001522905"/>
    </source>
</evidence>
<reference evidence="2 3" key="1">
    <citation type="submission" date="2021-11" db="EMBL/GenBank/DDBJ databases">
        <title>Comparative genomics of bee honey and flower isolates.</title>
        <authorList>
            <person name="Bechtner J.D."/>
            <person name="Gallus M.K."/>
            <person name="Ehrmann M."/>
        </authorList>
    </citation>
    <scope>NUCLEOTIDE SEQUENCE [LARGE SCALE GENOMIC DNA]</scope>
    <source>
        <strain evidence="2 3">M161</strain>
    </source>
</reference>
<gene>
    <name evidence="2" type="ORF">LNP07_01235</name>
</gene>